<keyword evidence="3" id="KW-0808">Transferase</keyword>
<dbReference type="PANTHER" id="PTHR23028:SF53">
    <property type="entry name" value="ACYL_TRANSF_3 DOMAIN-CONTAINING PROTEIN"/>
    <property type="match status" value="1"/>
</dbReference>
<dbReference type="InterPro" id="IPR002656">
    <property type="entry name" value="Acyl_transf_3_dom"/>
</dbReference>
<dbReference type="InterPro" id="IPR050879">
    <property type="entry name" value="Acyltransferase_3"/>
</dbReference>
<evidence type="ECO:0000259" key="2">
    <source>
        <dbReference type="Pfam" id="PF01757"/>
    </source>
</evidence>
<evidence type="ECO:0000313" key="3">
    <source>
        <dbReference type="EMBL" id="TGL57219.1"/>
    </source>
</evidence>
<dbReference type="GO" id="GO:0016020">
    <property type="term" value="C:membrane"/>
    <property type="evidence" value="ECO:0007669"/>
    <property type="project" value="TreeGrafter"/>
</dbReference>
<evidence type="ECO:0000256" key="1">
    <source>
        <dbReference type="SAM" id="Phobius"/>
    </source>
</evidence>
<feature type="domain" description="Acyltransferase 3" evidence="2">
    <location>
        <begin position="19"/>
        <end position="381"/>
    </location>
</feature>
<feature type="transmembrane region" description="Helical" evidence="1">
    <location>
        <begin position="301"/>
        <end position="318"/>
    </location>
</feature>
<feature type="transmembrane region" description="Helical" evidence="1">
    <location>
        <begin position="454"/>
        <end position="473"/>
    </location>
</feature>
<keyword evidence="4" id="KW-1185">Reference proteome</keyword>
<organism evidence="3 4">
    <name type="scientific">Leptospira ognonensis</name>
    <dbReference type="NCBI Taxonomy" id="2484945"/>
    <lineage>
        <taxon>Bacteria</taxon>
        <taxon>Pseudomonadati</taxon>
        <taxon>Spirochaetota</taxon>
        <taxon>Spirochaetia</taxon>
        <taxon>Leptospirales</taxon>
        <taxon>Leptospiraceae</taxon>
        <taxon>Leptospira</taxon>
    </lineage>
</organism>
<feature type="transmembrane region" description="Helical" evidence="1">
    <location>
        <begin position="98"/>
        <end position="122"/>
    </location>
</feature>
<reference evidence="3" key="1">
    <citation type="journal article" date="2019" name="PLoS Negl. Trop. Dis.">
        <title>Revisiting the worldwide diversity of Leptospira species in the environment.</title>
        <authorList>
            <person name="Vincent A.T."/>
            <person name="Schiettekatte O."/>
            <person name="Bourhy P."/>
            <person name="Veyrier F.J."/>
            <person name="Picardeau M."/>
        </authorList>
    </citation>
    <scope>NUCLEOTIDE SEQUENCE [LARGE SCALE GENOMIC DNA]</scope>
    <source>
        <strain evidence="3">201702476</strain>
    </source>
</reference>
<feature type="transmembrane region" description="Helical" evidence="1">
    <location>
        <begin position="264"/>
        <end position="281"/>
    </location>
</feature>
<feature type="transmembrane region" description="Helical" evidence="1">
    <location>
        <begin position="20"/>
        <end position="47"/>
    </location>
</feature>
<feature type="transmembrane region" description="Helical" evidence="1">
    <location>
        <begin position="195"/>
        <end position="214"/>
    </location>
</feature>
<feature type="transmembrane region" description="Helical" evidence="1">
    <location>
        <begin position="325"/>
        <end position="350"/>
    </location>
</feature>
<proteinExistence type="predicted"/>
<dbReference type="EMBL" id="RQGD01000035">
    <property type="protein sequence ID" value="TGL57219.1"/>
    <property type="molecule type" value="Genomic_DNA"/>
</dbReference>
<keyword evidence="1" id="KW-0472">Membrane</keyword>
<dbReference type="Pfam" id="PF01757">
    <property type="entry name" value="Acyl_transf_3"/>
    <property type="match status" value="1"/>
</dbReference>
<dbReference type="GO" id="GO:0009103">
    <property type="term" value="P:lipopolysaccharide biosynthetic process"/>
    <property type="evidence" value="ECO:0007669"/>
    <property type="project" value="TreeGrafter"/>
</dbReference>
<accession>A0A4R9JZP7</accession>
<sequence length="495" mass="58551">MKEYFLEIFRVNPKEINELYGIRAIGCYIVIAYHCFVNGLGFMPAYFRDYHSAFQNFEFLMDLFFVISSFLVSYAFSNELKKSNFLSAWKNFFFKRSLRIFPPLYLLISFSIIIMGLTLQAAKQGANLGVMTSGLGELEMKLSNWWVDVFYISNYFPVRMLIHGWSLSMEEQFYIAMPVFFLFYTTYIKRTKWKFLFLLGFLVLPIAVRTYYYFLIPMDSNEIYVQKIFHPIHTHFDSFIAGILLMEIFRLHKDSMLNVKFKKWFYLLFIPSTLLLIYSFTFKYESLKFYQTVFRISEFTLFSFLLVLGTVLGYFSYFKTMLTNILIVSVGKLSYGIYLVHLYVSGFVMIKVYSYTDIQSNDSISVLKSSIYTLGISTILALLSYYFVEKPFLKIREWSQPRFDVQTHTFYRIPINNSELRIVSWILTALSFVPFFIFKQFIKINFVEKSFLSSSILFLLITLPILFNLFTLITKRSLGFTWLFHAKFSVTSKQA</sequence>
<protein>
    <submittedName>
        <fullName evidence="3">Acyltransferase</fullName>
    </submittedName>
</protein>
<evidence type="ECO:0000313" key="4">
    <source>
        <dbReference type="Proteomes" id="UP000297693"/>
    </source>
</evidence>
<dbReference type="GO" id="GO:0016747">
    <property type="term" value="F:acyltransferase activity, transferring groups other than amino-acyl groups"/>
    <property type="evidence" value="ECO:0007669"/>
    <property type="project" value="InterPro"/>
</dbReference>
<gene>
    <name evidence="3" type="ORF">EHQ58_13005</name>
</gene>
<feature type="transmembrane region" description="Helical" evidence="1">
    <location>
        <begin position="422"/>
        <end position="442"/>
    </location>
</feature>
<feature type="transmembrane region" description="Helical" evidence="1">
    <location>
        <begin position="370"/>
        <end position="388"/>
    </location>
</feature>
<feature type="transmembrane region" description="Helical" evidence="1">
    <location>
        <begin position="172"/>
        <end position="188"/>
    </location>
</feature>
<keyword evidence="3" id="KW-0012">Acyltransferase</keyword>
<dbReference type="AlphaFoldDB" id="A0A4R9JZP7"/>
<feature type="transmembrane region" description="Helical" evidence="1">
    <location>
        <begin position="234"/>
        <end position="252"/>
    </location>
</feature>
<dbReference type="Proteomes" id="UP000297693">
    <property type="component" value="Unassembled WGS sequence"/>
</dbReference>
<keyword evidence="1" id="KW-1133">Transmembrane helix</keyword>
<feature type="transmembrane region" description="Helical" evidence="1">
    <location>
        <begin position="59"/>
        <end position="77"/>
    </location>
</feature>
<dbReference type="OrthoDB" id="9814807at2"/>
<dbReference type="PANTHER" id="PTHR23028">
    <property type="entry name" value="ACETYLTRANSFERASE"/>
    <property type="match status" value="1"/>
</dbReference>
<dbReference type="RefSeq" id="WP_135624343.1">
    <property type="nucleotide sequence ID" value="NZ_RQGD01000035.1"/>
</dbReference>
<name>A0A4R9JZP7_9LEPT</name>
<keyword evidence="1" id="KW-0812">Transmembrane</keyword>
<comment type="caution">
    <text evidence="3">The sequence shown here is derived from an EMBL/GenBank/DDBJ whole genome shotgun (WGS) entry which is preliminary data.</text>
</comment>